<evidence type="ECO:0000313" key="2">
    <source>
        <dbReference type="EMBL" id="TFK47672.1"/>
    </source>
</evidence>
<reference evidence="2 3" key="1">
    <citation type="journal article" date="2019" name="Nat. Ecol. Evol.">
        <title>Megaphylogeny resolves global patterns of mushroom evolution.</title>
        <authorList>
            <person name="Varga T."/>
            <person name="Krizsan K."/>
            <person name="Foldi C."/>
            <person name="Dima B."/>
            <person name="Sanchez-Garcia M."/>
            <person name="Sanchez-Ramirez S."/>
            <person name="Szollosi G.J."/>
            <person name="Szarkandi J.G."/>
            <person name="Papp V."/>
            <person name="Albert L."/>
            <person name="Andreopoulos W."/>
            <person name="Angelini C."/>
            <person name="Antonin V."/>
            <person name="Barry K.W."/>
            <person name="Bougher N.L."/>
            <person name="Buchanan P."/>
            <person name="Buyck B."/>
            <person name="Bense V."/>
            <person name="Catcheside P."/>
            <person name="Chovatia M."/>
            <person name="Cooper J."/>
            <person name="Damon W."/>
            <person name="Desjardin D."/>
            <person name="Finy P."/>
            <person name="Geml J."/>
            <person name="Haridas S."/>
            <person name="Hughes K."/>
            <person name="Justo A."/>
            <person name="Karasinski D."/>
            <person name="Kautmanova I."/>
            <person name="Kiss B."/>
            <person name="Kocsube S."/>
            <person name="Kotiranta H."/>
            <person name="LaButti K.M."/>
            <person name="Lechner B.E."/>
            <person name="Liimatainen K."/>
            <person name="Lipzen A."/>
            <person name="Lukacs Z."/>
            <person name="Mihaltcheva S."/>
            <person name="Morgado L.N."/>
            <person name="Niskanen T."/>
            <person name="Noordeloos M.E."/>
            <person name="Ohm R.A."/>
            <person name="Ortiz-Santana B."/>
            <person name="Ovrebo C."/>
            <person name="Racz N."/>
            <person name="Riley R."/>
            <person name="Savchenko A."/>
            <person name="Shiryaev A."/>
            <person name="Soop K."/>
            <person name="Spirin V."/>
            <person name="Szebenyi C."/>
            <person name="Tomsovsky M."/>
            <person name="Tulloss R.E."/>
            <person name="Uehling J."/>
            <person name="Grigoriev I.V."/>
            <person name="Vagvolgyi C."/>
            <person name="Papp T."/>
            <person name="Martin F.M."/>
            <person name="Miettinen O."/>
            <person name="Hibbett D.S."/>
            <person name="Nagy L.G."/>
        </authorList>
    </citation>
    <scope>NUCLEOTIDE SEQUENCE [LARGE SCALE GENOMIC DNA]</scope>
    <source>
        <strain evidence="2 3">OMC1185</strain>
    </source>
</reference>
<accession>A0A5C3MRL1</accession>
<feature type="region of interest" description="Disordered" evidence="1">
    <location>
        <begin position="1"/>
        <end position="23"/>
    </location>
</feature>
<evidence type="ECO:0000313" key="3">
    <source>
        <dbReference type="Proteomes" id="UP000305948"/>
    </source>
</evidence>
<dbReference type="Proteomes" id="UP000305948">
    <property type="component" value="Unassembled WGS sequence"/>
</dbReference>
<dbReference type="AlphaFoldDB" id="A0A5C3MRL1"/>
<gene>
    <name evidence="2" type="ORF">OE88DRAFT_1665946</name>
</gene>
<organism evidence="2 3">
    <name type="scientific">Heliocybe sulcata</name>
    <dbReference type="NCBI Taxonomy" id="5364"/>
    <lineage>
        <taxon>Eukaryota</taxon>
        <taxon>Fungi</taxon>
        <taxon>Dikarya</taxon>
        <taxon>Basidiomycota</taxon>
        <taxon>Agaricomycotina</taxon>
        <taxon>Agaricomycetes</taxon>
        <taxon>Gloeophyllales</taxon>
        <taxon>Gloeophyllaceae</taxon>
        <taxon>Heliocybe</taxon>
    </lineage>
</organism>
<evidence type="ECO:0000256" key="1">
    <source>
        <dbReference type="SAM" id="MobiDB-lite"/>
    </source>
</evidence>
<sequence length="52" mass="5550">MSRHSVTPRGVSQTIDDGNDDCDVLSAQNHSTIVIFDDEGEPSAKPYASGKT</sequence>
<keyword evidence="3" id="KW-1185">Reference proteome</keyword>
<protein>
    <submittedName>
        <fullName evidence="2">Uncharacterized protein</fullName>
    </submittedName>
</protein>
<feature type="region of interest" description="Disordered" evidence="1">
    <location>
        <begin position="33"/>
        <end position="52"/>
    </location>
</feature>
<dbReference type="EMBL" id="ML213523">
    <property type="protein sequence ID" value="TFK47672.1"/>
    <property type="molecule type" value="Genomic_DNA"/>
</dbReference>
<proteinExistence type="predicted"/>
<name>A0A5C3MRL1_9AGAM</name>